<dbReference type="Proteomes" id="UP001054889">
    <property type="component" value="Unassembled WGS sequence"/>
</dbReference>
<dbReference type="AlphaFoldDB" id="A0AAV5CWQ5"/>
<protein>
    <submittedName>
        <fullName evidence="2">Uncharacterized protein</fullName>
    </submittedName>
</protein>
<feature type="compositionally biased region" description="Low complexity" evidence="1">
    <location>
        <begin position="20"/>
        <end position="59"/>
    </location>
</feature>
<proteinExistence type="predicted"/>
<name>A0AAV5CWQ5_ELECO</name>
<comment type="caution">
    <text evidence="2">The sequence shown here is derived from an EMBL/GenBank/DDBJ whole genome shotgun (WGS) entry which is preliminary data.</text>
</comment>
<evidence type="ECO:0000313" key="2">
    <source>
        <dbReference type="EMBL" id="GJN02509.1"/>
    </source>
</evidence>
<sequence>MLSSLAPPVACRSPAPPIARRPSLSSSAIAAARRSPPRQSRPPAALLLCRSWPPASPSLSRRRSAPTRRVGSLLPRHSAPVRRVGPPPQPPPISPSITAPDTLAPSEDGRPGVAAPDGLSSGWERGKRERGGKRERKEWA</sequence>
<gene>
    <name evidence="2" type="primary">ga19868</name>
    <name evidence="2" type="ORF">PR202_ga19868</name>
</gene>
<accession>A0AAV5CWQ5</accession>
<dbReference type="EMBL" id="BQKI01000009">
    <property type="protein sequence ID" value="GJN02509.1"/>
    <property type="molecule type" value="Genomic_DNA"/>
</dbReference>
<organism evidence="2 3">
    <name type="scientific">Eleusine coracana subsp. coracana</name>
    <dbReference type="NCBI Taxonomy" id="191504"/>
    <lineage>
        <taxon>Eukaryota</taxon>
        <taxon>Viridiplantae</taxon>
        <taxon>Streptophyta</taxon>
        <taxon>Embryophyta</taxon>
        <taxon>Tracheophyta</taxon>
        <taxon>Spermatophyta</taxon>
        <taxon>Magnoliopsida</taxon>
        <taxon>Liliopsida</taxon>
        <taxon>Poales</taxon>
        <taxon>Poaceae</taxon>
        <taxon>PACMAD clade</taxon>
        <taxon>Chloridoideae</taxon>
        <taxon>Cynodonteae</taxon>
        <taxon>Eleusininae</taxon>
        <taxon>Eleusine</taxon>
    </lineage>
</organism>
<keyword evidence="3" id="KW-1185">Reference proteome</keyword>
<evidence type="ECO:0000256" key="1">
    <source>
        <dbReference type="SAM" id="MobiDB-lite"/>
    </source>
</evidence>
<reference evidence="2" key="1">
    <citation type="journal article" date="2018" name="DNA Res.">
        <title>Multiple hybrid de novo genome assembly of finger millet, an orphan allotetraploid crop.</title>
        <authorList>
            <person name="Hatakeyama M."/>
            <person name="Aluri S."/>
            <person name="Balachadran M.T."/>
            <person name="Sivarajan S.R."/>
            <person name="Patrignani A."/>
            <person name="Gruter S."/>
            <person name="Poveda L."/>
            <person name="Shimizu-Inatsugi R."/>
            <person name="Baeten J."/>
            <person name="Francoijs K.J."/>
            <person name="Nataraja K.N."/>
            <person name="Reddy Y.A.N."/>
            <person name="Phadnis S."/>
            <person name="Ravikumar R.L."/>
            <person name="Schlapbach R."/>
            <person name="Sreeman S.M."/>
            <person name="Shimizu K.K."/>
        </authorList>
    </citation>
    <scope>NUCLEOTIDE SEQUENCE</scope>
</reference>
<reference evidence="2" key="2">
    <citation type="submission" date="2021-12" db="EMBL/GenBank/DDBJ databases">
        <title>Resequencing data analysis of finger millet.</title>
        <authorList>
            <person name="Hatakeyama M."/>
            <person name="Aluri S."/>
            <person name="Balachadran M.T."/>
            <person name="Sivarajan S.R."/>
            <person name="Poveda L."/>
            <person name="Shimizu-Inatsugi R."/>
            <person name="Schlapbach R."/>
            <person name="Sreeman S.M."/>
            <person name="Shimizu K.K."/>
        </authorList>
    </citation>
    <scope>NUCLEOTIDE SEQUENCE</scope>
</reference>
<feature type="compositionally biased region" description="Pro residues" evidence="1">
    <location>
        <begin position="85"/>
        <end position="94"/>
    </location>
</feature>
<evidence type="ECO:0000313" key="3">
    <source>
        <dbReference type="Proteomes" id="UP001054889"/>
    </source>
</evidence>
<feature type="region of interest" description="Disordered" evidence="1">
    <location>
        <begin position="1"/>
        <end position="140"/>
    </location>
</feature>